<evidence type="ECO:0000256" key="1">
    <source>
        <dbReference type="SAM" id="MobiDB-lite"/>
    </source>
</evidence>
<evidence type="ECO:0000256" key="2">
    <source>
        <dbReference type="SAM" id="SignalP"/>
    </source>
</evidence>
<reference evidence="3 4" key="1">
    <citation type="submission" date="2018-12" db="EMBL/GenBank/DDBJ databases">
        <authorList>
            <person name="Yu L."/>
        </authorList>
    </citation>
    <scope>NUCLEOTIDE SEQUENCE [LARGE SCALE GENOMIC DNA]</scope>
    <source>
        <strain evidence="3 4">HAW-EB5</strain>
    </source>
</reference>
<feature type="region of interest" description="Disordered" evidence="1">
    <location>
        <begin position="43"/>
        <end position="63"/>
    </location>
</feature>
<name>A0A431WHS4_9GAMM</name>
<feature type="compositionally biased region" description="Polar residues" evidence="1">
    <location>
        <begin position="48"/>
        <end position="63"/>
    </location>
</feature>
<feature type="signal peptide" evidence="2">
    <location>
        <begin position="1"/>
        <end position="24"/>
    </location>
</feature>
<keyword evidence="4" id="KW-1185">Reference proteome</keyword>
<feature type="chain" id="PRO_5019485044" description="Bacterial surface antigen (D15) domain-containing protein" evidence="2">
    <location>
        <begin position="25"/>
        <end position="459"/>
    </location>
</feature>
<evidence type="ECO:0008006" key="5">
    <source>
        <dbReference type="Google" id="ProtNLM"/>
    </source>
</evidence>
<sequence length="459" mass="51381">MKIKVLCIHALLFSSALSLPYALADEALETQVTQATQAAQTTQATQTKSANADSMPQVHQTGINRSKDYSPEFVAVPFVFSTETLSTTVGGAGVIKHAGQPQASAFGIGLYSSNESWITYLGLNNYQLPKLDQWLFSGEFSRASYKEGIYFVPEDANRSSKGVNRSDAMATNRVITVGDEFYTKLHIKYVLPWGKGSKGAARSLMPSLATDPLSWDPRESGVTSLQITPFIHTQELLGYEDLPTETQGLKFKLDWDNRDNGKNSTRGGRSSLTLSRDFGARGGGADDRESWTMWEFEQSAFLSMGESDWFGQQILAFNFYLADTPTWNDYDSSTQAYQRPPSFAGVTLGGFDHLRGYSSKQFYGRSALLYSAEYRVQPRWQPLQSLPVFNLYDVPWWQWVVFAEAGQVADDFSASELHDDMKWTLGVGARFEVENVIVRTEFAYAEDAKQFWIMVNQPF</sequence>
<dbReference type="Proteomes" id="UP000282060">
    <property type="component" value="Unassembled WGS sequence"/>
</dbReference>
<gene>
    <name evidence="3" type="ORF">EKG39_05240</name>
</gene>
<dbReference type="AlphaFoldDB" id="A0A431WHS4"/>
<accession>A0A431WHS4</accession>
<keyword evidence="2" id="KW-0732">Signal</keyword>
<evidence type="ECO:0000313" key="3">
    <source>
        <dbReference type="EMBL" id="RTR35063.1"/>
    </source>
</evidence>
<dbReference type="EMBL" id="RXNV01000001">
    <property type="protein sequence ID" value="RTR35063.1"/>
    <property type="molecule type" value="Genomic_DNA"/>
</dbReference>
<proteinExistence type="predicted"/>
<protein>
    <recommendedName>
        <fullName evidence="5">Bacterial surface antigen (D15) domain-containing protein</fullName>
    </recommendedName>
</protein>
<organism evidence="3 4">
    <name type="scientific">Shewanella atlantica</name>
    <dbReference type="NCBI Taxonomy" id="271099"/>
    <lineage>
        <taxon>Bacteria</taxon>
        <taxon>Pseudomonadati</taxon>
        <taxon>Pseudomonadota</taxon>
        <taxon>Gammaproteobacteria</taxon>
        <taxon>Alteromonadales</taxon>
        <taxon>Shewanellaceae</taxon>
        <taxon>Shewanella</taxon>
    </lineage>
</organism>
<dbReference type="RefSeq" id="WP_126504663.1">
    <property type="nucleotide sequence ID" value="NZ_RXNV01000001.1"/>
</dbReference>
<dbReference type="Gene3D" id="2.40.160.50">
    <property type="entry name" value="membrane protein fhac: a member of the omp85/tpsb transporter family"/>
    <property type="match status" value="1"/>
</dbReference>
<dbReference type="OrthoDB" id="6189026at2"/>
<evidence type="ECO:0000313" key="4">
    <source>
        <dbReference type="Proteomes" id="UP000282060"/>
    </source>
</evidence>
<comment type="caution">
    <text evidence="3">The sequence shown here is derived from an EMBL/GenBank/DDBJ whole genome shotgun (WGS) entry which is preliminary data.</text>
</comment>